<gene>
    <name evidence="2" type="ORF">HPLM_LOCUS15348</name>
</gene>
<dbReference type="WBParaSite" id="HPLM_0001535601-mRNA-1">
    <property type="protein sequence ID" value="HPLM_0001535601-mRNA-1"/>
    <property type="gene ID" value="HPLM_0001535601"/>
</dbReference>
<sequence>MFITPISTFIQSFILLLYIFLDLLQLPSSHAASNHDPFPRDSILNRSTLQHPPVVTVRSLYQHLDNSTDPAPTVLLIHHCKHFIFKNTLFKTLYLTSHHSTGFSKAHCVASSATGDAAFIEAP</sequence>
<dbReference type="AlphaFoldDB" id="A0A0N4WUM3"/>
<evidence type="ECO:0000313" key="4">
    <source>
        <dbReference type="WBParaSite" id="HPLM_0001535601-mRNA-1"/>
    </source>
</evidence>
<proteinExistence type="predicted"/>
<keyword evidence="3" id="KW-1185">Reference proteome</keyword>
<dbReference type="Proteomes" id="UP000268014">
    <property type="component" value="Unassembled WGS sequence"/>
</dbReference>
<feature type="signal peptide" evidence="1">
    <location>
        <begin position="1"/>
        <end position="31"/>
    </location>
</feature>
<keyword evidence="1" id="KW-0732">Signal</keyword>
<reference evidence="4" key="1">
    <citation type="submission" date="2017-02" db="UniProtKB">
        <authorList>
            <consortium name="WormBaseParasite"/>
        </authorList>
    </citation>
    <scope>IDENTIFICATION</scope>
</reference>
<evidence type="ECO:0000313" key="3">
    <source>
        <dbReference type="Proteomes" id="UP000268014"/>
    </source>
</evidence>
<evidence type="ECO:0000256" key="1">
    <source>
        <dbReference type="SAM" id="SignalP"/>
    </source>
</evidence>
<dbReference type="EMBL" id="UZAF01018946">
    <property type="protein sequence ID" value="VDO56291.1"/>
    <property type="molecule type" value="Genomic_DNA"/>
</dbReference>
<name>A0A0N4WUM3_HAEPC</name>
<reference evidence="2 3" key="2">
    <citation type="submission" date="2018-11" db="EMBL/GenBank/DDBJ databases">
        <authorList>
            <consortium name="Pathogen Informatics"/>
        </authorList>
    </citation>
    <scope>NUCLEOTIDE SEQUENCE [LARGE SCALE GENOMIC DNA]</scope>
    <source>
        <strain evidence="2 3">MHpl1</strain>
    </source>
</reference>
<protein>
    <submittedName>
        <fullName evidence="4">Secreted protein</fullName>
    </submittedName>
</protein>
<organism evidence="4">
    <name type="scientific">Haemonchus placei</name>
    <name type="common">Barber's pole worm</name>
    <dbReference type="NCBI Taxonomy" id="6290"/>
    <lineage>
        <taxon>Eukaryota</taxon>
        <taxon>Metazoa</taxon>
        <taxon>Ecdysozoa</taxon>
        <taxon>Nematoda</taxon>
        <taxon>Chromadorea</taxon>
        <taxon>Rhabditida</taxon>
        <taxon>Rhabditina</taxon>
        <taxon>Rhabditomorpha</taxon>
        <taxon>Strongyloidea</taxon>
        <taxon>Trichostrongylidae</taxon>
        <taxon>Haemonchus</taxon>
    </lineage>
</organism>
<accession>A0A0N4WUM3</accession>
<feature type="chain" id="PRO_5043124102" evidence="1">
    <location>
        <begin position="32"/>
        <end position="123"/>
    </location>
</feature>
<evidence type="ECO:0000313" key="2">
    <source>
        <dbReference type="EMBL" id="VDO56291.1"/>
    </source>
</evidence>